<dbReference type="Proteomes" id="UP000245771">
    <property type="component" value="Unassembled WGS sequence"/>
</dbReference>
<evidence type="ECO:0000256" key="1">
    <source>
        <dbReference type="SAM" id="MobiDB-lite"/>
    </source>
</evidence>
<dbReference type="InParanoid" id="A0A316VHJ6"/>
<dbReference type="AlphaFoldDB" id="A0A316VHJ6"/>
<feature type="compositionally biased region" description="Basic and acidic residues" evidence="1">
    <location>
        <begin position="18"/>
        <end position="27"/>
    </location>
</feature>
<sequence>MLETMRRSSLPAVSLSLEQEKQNKEQLEAAYQKEVMNNITPPTVREVMPERRRKISPPTMRPRTSSTADTKRVDQMKDFEITIPSPPHPSSTSSSPPLSPRTPHAAAKDIRSIKAIRFGTNVKELSSFAPRMPNNANVPFADGVVASRSRFTLADLPANIAMKMEWPLDVEGYNEERKLATIGNSSQTSLFGGPSLVYYRSYLETRENDSQLTTVKLEKNEDATPGRVLLRAECEAPCWSTSSRRYESPIRIGLGRSGPIIWEVIPITPKSKRQTSFWTIADKRNRVQMRIRGEDVECLRYSLANADQEEYCMYAQTESKIKLVTKESQRLDIAQFDPWDDWGALHIDSRPLGSVYRKREREGIDVAFIVAMFEALNAIQDENTGGGKGRRDSRGRLVIPKKTGIVKVFSRMLKN</sequence>
<organism evidence="2 3">
    <name type="scientific">Meira miltonrushii</name>
    <dbReference type="NCBI Taxonomy" id="1280837"/>
    <lineage>
        <taxon>Eukaryota</taxon>
        <taxon>Fungi</taxon>
        <taxon>Dikarya</taxon>
        <taxon>Basidiomycota</taxon>
        <taxon>Ustilaginomycotina</taxon>
        <taxon>Exobasidiomycetes</taxon>
        <taxon>Exobasidiales</taxon>
        <taxon>Brachybasidiaceae</taxon>
        <taxon>Meira</taxon>
    </lineage>
</organism>
<name>A0A316VHJ6_9BASI</name>
<accession>A0A316VHJ6</accession>
<dbReference type="RefSeq" id="XP_025357302.1">
    <property type="nucleotide sequence ID" value="XM_025500658.1"/>
</dbReference>
<feature type="region of interest" description="Disordered" evidence="1">
    <location>
        <begin position="1"/>
        <end position="110"/>
    </location>
</feature>
<dbReference type="OrthoDB" id="10333544at2759"/>
<keyword evidence="3" id="KW-1185">Reference proteome</keyword>
<proteinExistence type="predicted"/>
<evidence type="ECO:0000313" key="3">
    <source>
        <dbReference type="Proteomes" id="UP000245771"/>
    </source>
</evidence>
<dbReference type="GeneID" id="37022439"/>
<gene>
    <name evidence="2" type="ORF">FA14DRAFT_176301</name>
</gene>
<evidence type="ECO:0000313" key="2">
    <source>
        <dbReference type="EMBL" id="PWN37000.1"/>
    </source>
</evidence>
<protein>
    <submittedName>
        <fullName evidence="2">Uncharacterized protein</fullName>
    </submittedName>
</protein>
<feature type="compositionally biased region" description="Basic and acidic residues" evidence="1">
    <location>
        <begin position="69"/>
        <end position="80"/>
    </location>
</feature>
<dbReference type="EMBL" id="KZ819602">
    <property type="protein sequence ID" value="PWN37000.1"/>
    <property type="molecule type" value="Genomic_DNA"/>
</dbReference>
<reference evidence="2 3" key="1">
    <citation type="journal article" date="2018" name="Mol. Biol. Evol.">
        <title>Broad Genomic Sampling Reveals a Smut Pathogenic Ancestry of the Fungal Clade Ustilaginomycotina.</title>
        <authorList>
            <person name="Kijpornyongpan T."/>
            <person name="Mondo S.J."/>
            <person name="Barry K."/>
            <person name="Sandor L."/>
            <person name="Lee J."/>
            <person name="Lipzen A."/>
            <person name="Pangilinan J."/>
            <person name="LaButti K."/>
            <person name="Hainaut M."/>
            <person name="Henrissat B."/>
            <person name="Grigoriev I.V."/>
            <person name="Spatafora J.W."/>
            <person name="Aime M.C."/>
        </authorList>
    </citation>
    <scope>NUCLEOTIDE SEQUENCE [LARGE SCALE GENOMIC DNA]</scope>
    <source>
        <strain evidence="2 3">MCA 3882</strain>
    </source>
</reference>